<sequence>MSVEIGIEIVHKAWKNIKPTIEGHTHDWTVFVQGVNGNEIKHIVEKVIFHLPVSYPDHLQIKEKPPFVLSESTSRSFSMQIEIFFCAGAKLNKVSYIYNLSIGDEVVNNSWKRRLTFLNPSQDFKEKLLLAGGKVVDLQKTFEVNAAFIKCKVEPDEEIEIIKDIDNAEALNSTVQKIDNLQNESSTEDQDLLHIL</sequence>
<comment type="caution">
    <text evidence="4">The sequence shown here is derived from an EMBL/GenBank/DDBJ whole genome shotgun (WGS) entry which is preliminary data.</text>
</comment>
<name>A0A4Y2KSW9_ARAVE</name>
<gene>
    <name evidence="4" type="primary">Mllt3_2</name>
    <name evidence="4" type="ORF">AVEN_116380_1</name>
</gene>
<protein>
    <submittedName>
        <fullName evidence="4">Protein AF-9</fullName>
    </submittedName>
</protein>
<proteinExistence type="predicted"/>
<dbReference type="Proteomes" id="UP000499080">
    <property type="component" value="Unassembled WGS sequence"/>
</dbReference>
<dbReference type="InterPro" id="IPR055129">
    <property type="entry name" value="YEATS_dom"/>
</dbReference>
<feature type="domain" description="YEATS" evidence="3">
    <location>
        <begin position="1"/>
        <end position="131"/>
    </location>
</feature>
<reference evidence="4 5" key="1">
    <citation type="journal article" date="2019" name="Sci. Rep.">
        <title>Orb-weaving spider Araneus ventricosus genome elucidates the spidroin gene catalogue.</title>
        <authorList>
            <person name="Kono N."/>
            <person name="Nakamura H."/>
            <person name="Ohtoshi R."/>
            <person name="Moran D.A.P."/>
            <person name="Shinohara A."/>
            <person name="Yoshida Y."/>
            <person name="Fujiwara M."/>
            <person name="Mori M."/>
            <person name="Tomita M."/>
            <person name="Arakawa K."/>
        </authorList>
    </citation>
    <scope>NUCLEOTIDE SEQUENCE [LARGE SCALE GENOMIC DNA]</scope>
</reference>
<dbReference type="GO" id="GO:0045893">
    <property type="term" value="P:positive regulation of DNA-templated transcription"/>
    <property type="evidence" value="ECO:0007669"/>
    <property type="project" value="TreeGrafter"/>
</dbReference>
<dbReference type="PANTHER" id="PTHR47827:SF3">
    <property type="entry name" value="AF-9 ANC1 HOMOLOGY DOMAIN-CONTAINING PROTEIN"/>
    <property type="match status" value="1"/>
</dbReference>
<dbReference type="Gene3D" id="2.60.40.1970">
    <property type="entry name" value="YEATS domain"/>
    <property type="match status" value="1"/>
</dbReference>
<dbReference type="PANTHER" id="PTHR47827">
    <property type="entry name" value="AHD DOMAIN-CONTAINING PROTEIN"/>
    <property type="match status" value="1"/>
</dbReference>
<evidence type="ECO:0000259" key="3">
    <source>
        <dbReference type="PROSITE" id="PS51037"/>
    </source>
</evidence>
<dbReference type="AlphaFoldDB" id="A0A4Y2KSW9"/>
<dbReference type="InterPro" id="IPR052790">
    <property type="entry name" value="YEATS_domain"/>
</dbReference>
<keyword evidence="1 2" id="KW-0539">Nucleus</keyword>
<dbReference type="EMBL" id="BGPR01004951">
    <property type="protein sequence ID" value="GBN05249.1"/>
    <property type="molecule type" value="Genomic_DNA"/>
</dbReference>
<comment type="subcellular location">
    <subcellularLocation>
        <location evidence="2">Nucleus</location>
    </subcellularLocation>
</comment>
<dbReference type="GO" id="GO:0008023">
    <property type="term" value="C:transcription elongation factor complex"/>
    <property type="evidence" value="ECO:0007669"/>
    <property type="project" value="TreeGrafter"/>
</dbReference>
<dbReference type="PROSITE" id="PS51037">
    <property type="entry name" value="YEATS"/>
    <property type="match status" value="1"/>
</dbReference>
<dbReference type="GO" id="GO:0003682">
    <property type="term" value="F:chromatin binding"/>
    <property type="evidence" value="ECO:0007669"/>
    <property type="project" value="TreeGrafter"/>
</dbReference>
<dbReference type="InterPro" id="IPR038704">
    <property type="entry name" value="YEAST_sf"/>
</dbReference>
<evidence type="ECO:0000313" key="4">
    <source>
        <dbReference type="EMBL" id="GBN05249.1"/>
    </source>
</evidence>
<evidence type="ECO:0000256" key="1">
    <source>
        <dbReference type="ARBA" id="ARBA00023242"/>
    </source>
</evidence>
<keyword evidence="5" id="KW-1185">Reference proteome</keyword>
<organism evidence="4 5">
    <name type="scientific">Araneus ventricosus</name>
    <name type="common">Orbweaver spider</name>
    <name type="synonym">Epeira ventricosa</name>
    <dbReference type="NCBI Taxonomy" id="182803"/>
    <lineage>
        <taxon>Eukaryota</taxon>
        <taxon>Metazoa</taxon>
        <taxon>Ecdysozoa</taxon>
        <taxon>Arthropoda</taxon>
        <taxon>Chelicerata</taxon>
        <taxon>Arachnida</taxon>
        <taxon>Araneae</taxon>
        <taxon>Araneomorphae</taxon>
        <taxon>Entelegynae</taxon>
        <taxon>Araneoidea</taxon>
        <taxon>Araneidae</taxon>
        <taxon>Araneus</taxon>
    </lineage>
</organism>
<accession>A0A4Y2KSW9</accession>
<evidence type="ECO:0000313" key="5">
    <source>
        <dbReference type="Proteomes" id="UP000499080"/>
    </source>
</evidence>
<evidence type="ECO:0000256" key="2">
    <source>
        <dbReference type="PROSITE-ProRule" id="PRU00376"/>
    </source>
</evidence>
<dbReference type="OrthoDB" id="10053467at2759"/>
<dbReference type="Pfam" id="PF03366">
    <property type="entry name" value="YEATS"/>
    <property type="match status" value="1"/>
</dbReference>